<dbReference type="EMBL" id="QUSG01000044">
    <property type="protein sequence ID" value="KAA3518860.1"/>
    <property type="molecule type" value="Genomic_DNA"/>
</dbReference>
<gene>
    <name evidence="2" type="ORF">DXT89_26690</name>
</gene>
<keyword evidence="1" id="KW-1133">Transmembrane helix</keyword>
<keyword evidence="1" id="KW-0812">Transmembrane</keyword>
<dbReference type="RefSeq" id="WP_149916889.1">
    <property type="nucleotide sequence ID" value="NZ_QUSG01000044.1"/>
</dbReference>
<evidence type="ECO:0000256" key="1">
    <source>
        <dbReference type="SAM" id="Phobius"/>
    </source>
</evidence>
<sequence length="75" mass="8428">MTNLPLDLHQAQSFVDRAAAINAKADTERMSMVRAINHAIIVVLLLGFAGTFLITAEQHQKRIDLVNQEQVSWQK</sequence>
<comment type="caution">
    <text evidence="2">The sequence shown here is derived from an EMBL/GenBank/DDBJ whole genome shotgun (WGS) entry which is preliminary data.</text>
</comment>
<keyword evidence="1" id="KW-0472">Membrane</keyword>
<dbReference type="Proteomes" id="UP000436911">
    <property type="component" value="Unassembled WGS sequence"/>
</dbReference>
<organism evidence="2 3">
    <name type="scientific">Agrobacterium vitis</name>
    <name type="common">Rhizobium vitis</name>
    <dbReference type="NCBI Taxonomy" id="373"/>
    <lineage>
        <taxon>Bacteria</taxon>
        <taxon>Pseudomonadati</taxon>
        <taxon>Pseudomonadota</taxon>
        <taxon>Alphaproteobacteria</taxon>
        <taxon>Hyphomicrobiales</taxon>
        <taxon>Rhizobiaceae</taxon>
        <taxon>Rhizobium/Agrobacterium group</taxon>
        <taxon>Agrobacterium</taxon>
    </lineage>
</organism>
<protein>
    <submittedName>
        <fullName evidence="2">Uncharacterized protein</fullName>
    </submittedName>
</protein>
<evidence type="ECO:0000313" key="2">
    <source>
        <dbReference type="EMBL" id="KAA3518860.1"/>
    </source>
</evidence>
<evidence type="ECO:0000313" key="3">
    <source>
        <dbReference type="Proteomes" id="UP000436911"/>
    </source>
</evidence>
<name>A0A7J4WX12_AGRVI</name>
<proteinExistence type="predicted"/>
<accession>A0A7J4WX12</accession>
<reference evidence="2 3" key="1">
    <citation type="submission" date="2018-08" db="EMBL/GenBank/DDBJ databases">
        <title>Genome sequencing of Agrobacterium vitis strain ICMP 10754.</title>
        <authorList>
            <person name="Visnovsky S.B."/>
            <person name="Pitman A.R."/>
        </authorList>
    </citation>
    <scope>NUCLEOTIDE SEQUENCE [LARGE SCALE GENOMIC DNA]</scope>
    <source>
        <strain evidence="2 3">ICMP 10754</strain>
    </source>
</reference>
<feature type="transmembrane region" description="Helical" evidence="1">
    <location>
        <begin position="35"/>
        <end position="54"/>
    </location>
</feature>
<dbReference type="AlphaFoldDB" id="A0A7J4WX12"/>